<name>A0ACD5HEZ7_9PROT</name>
<reference evidence="1 2" key="1">
    <citation type="journal article" date="2021" name="ISME J.">
        <title>Genomic evolution of the class Acidithiobacillia: deep-branching Proteobacteria living in extreme acidic conditions.</title>
        <authorList>
            <person name="Moya-Beltran A."/>
            <person name="Beard S."/>
            <person name="Rojas-Villalobos C."/>
            <person name="Issotta F."/>
            <person name="Gallardo Y."/>
            <person name="Ulloa R."/>
            <person name="Giaveno A."/>
            <person name="Degli Esposti M."/>
            <person name="Johnson D.B."/>
            <person name="Quatrini R."/>
        </authorList>
    </citation>
    <scope>NUCLEOTIDE SEQUENCE [LARGE SCALE GENOMIC DNA]</scope>
    <source>
        <strain evidence="1 2">GG1-14</strain>
    </source>
</reference>
<protein>
    <submittedName>
        <fullName evidence="1">Uncharacterized protein</fullName>
    </submittedName>
</protein>
<dbReference type="EMBL" id="CP127526">
    <property type="protein sequence ID" value="XRI73572.1"/>
    <property type="molecule type" value="Genomic_DNA"/>
</dbReference>
<proteinExistence type="predicted"/>
<gene>
    <name evidence="1" type="ORF">HHS34_014175</name>
</gene>
<dbReference type="Proteomes" id="UP001195965">
    <property type="component" value="Chromosome"/>
</dbReference>
<accession>A0ACD5HEZ7</accession>
<evidence type="ECO:0000313" key="2">
    <source>
        <dbReference type="Proteomes" id="UP001195965"/>
    </source>
</evidence>
<keyword evidence="2" id="KW-1185">Reference proteome</keyword>
<evidence type="ECO:0000313" key="1">
    <source>
        <dbReference type="EMBL" id="XRI73572.1"/>
    </source>
</evidence>
<sequence length="531" mass="60574">MKKLNLLFPDEALIAAEKMPEPEYFRDLHLDQVINKITEGREDYKLSPYFYWLPQDLESIRFRQGIMHDLENTAVYNNILLFSKDLSGIRNSLAHIEKLYYPLQRQRNYLETAIRYQQLLKGLLNRLSQITIESSGLKAFVIKMQEIVDTEFFMEFENKSAALLEKMNSIRYAVIVKDNRVTVQRCLDENDYALDVARLWYLDMTGTSADESKPGVNSGYDMNHVEAQILEGVARLFPEPFHELASYCQQYMLPGELPDAKSDAECLKAGRFPFMSGDVLNWERELQFYLAYLDYIAPLKHQGLSFSIPEMLVQSKCIQAEQTFDLALAIRLQEETGQQVVVNDLRLSEGEQIFVVTGPNQGGKTTFARTLGQLHHLAGLGCPVPGLNTRLCLCDGIYTHFSYREDMGAGHGKLEEDLLRLHKNLDRATAASIFVLNELFDSTTYDDALYLSAQIMPQLLEKKSLTVWVTFMDALASFGPQIVSLMSMVDPDDLSKRTFKIRRKPADGLAYALSLAKKYGLTYETLMETIA</sequence>
<organism evidence="1 2">
    <name type="scientific">Acidithiobacillus montserratensis</name>
    <dbReference type="NCBI Taxonomy" id="2729135"/>
    <lineage>
        <taxon>Bacteria</taxon>
        <taxon>Pseudomonadati</taxon>
        <taxon>Pseudomonadota</taxon>
        <taxon>Acidithiobacillia</taxon>
        <taxon>Acidithiobacillales</taxon>
        <taxon>Acidithiobacillaceae</taxon>
        <taxon>Acidithiobacillus</taxon>
    </lineage>
</organism>